<dbReference type="PANTHER" id="PTHR41313:SF1">
    <property type="entry name" value="DNA METHYLASE ADENINE-SPECIFIC DOMAIN-CONTAINING PROTEIN"/>
    <property type="match status" value="1"/>
</dbReference>
<dbReference type="SMART" id="SM00490">
    <property type="entry name" value="HELICc"/>
    <property type="match status" value="1"/>
</dbReference>
<evidence type="ECO:0000256" key="2">
    <source>
        <dbReference type="SAM" id="Coils"/>
    </source>
</evidence>
<dbReference type="SUPFAM" id="SSF52540">
    <property type="entry name" value="P-loop containing nucleoside triphosphate hydrolases"/>
    <property type="match status" value="2"/>
</dbReference>
<feature type="region of interest" description="Disordered" evidence="3">
    <location>
        <begin position="564"/>
        <end position="612"/>
    </location>
</feature>
<sequence length="1926" mass="219495">MGYNKRIHLRQNIDAIRLALMLDKERGEATPEERSVLSLYSGFGGLKAILNPVDKPEDIRHWSKSEAELFPLVAELHQVLREHSSTPEAYKQYIGSLKNSVLTAFYTPKPVVDILAKTLKESGIEPMRFLEPSAGTGAFIEAFKEETLESRYMAFEKDLLTGKILSHLYPDEYIRIEGYQKIENRYSGYFDVIASNIPFGDVAVFDPQLSNHKNPAVKQSTQAIHNYFFTKSVQTVREGGIIAFITSQGVLNAEHNKPVREYLMSTCNLVSAVRLPNNLFSDYAGTDVGSDLIILQRKSENTSLSPREQDFIESRKLSNGISINNLFRDFSRVVQTHSKVDTDPYGKPAIVFTHEGGIDGIARDLGQMLKEDFARHLDLRHYHIYTHQEEIKSAAQLDWEENSLGFQDVLSEEQSNENEVSTAQQILPSRERYQLTQEDIESFSEFINESDRKLFSQRPPLPEDYTPKEAATSVSKQTSGGIHQRSLFDKGFSVSIEPTAEVKAGSVSQTPVITLYDLFGFSQEERSQIKRPKKKNKPIKPKAEQPELPFMDWREEMAYEAAQKREQLKQKHSGANPVFDTRKEEQLPGLQKTTEQEQEEQMQPTPYSRTEEMPAHYREGSLITDENNRIGYLRDMNGFQPMFHPLQLTATQQAKVSLYIEIRDTYHHLYSNEATRLEANPALREMLNRLYDDFIRRFGNINDPKNLSLIKMDAGGTEILSLERYIDGKAVKADIFRQPVAFNPNEITHARNAREALTASLNKYATVNLEYMAELTGGTSEDLLDELKGTVYFNPMIAAYEIKDKFISGNVISKAEQVERFLESHADHKAAKESLSALHEAIPRPILFDELDFNFGERWIPTGIYSKYASYLFDTDVSIHYAPSWDEYTLTTNSKNVKIWDQFAVKTQSRTFDGIALMKHALHNTSPDITKKVNKYIDGELREVKIRDAESIQLANSRIDEIRNGFTDWLNEQSEEFKERLAEKYNRTFNCFVRPDYDGSHQSFPGLDLKGLGIPDLYKSQKDAVWMDILNGGGIIDHEVGGGKTLIMCVSSYEKKRLGLVNKPVIIALKANVHEIAQTYCTAYPNAKVLYPGKEDFTPAKRIKIFHEMKNNNWDAIILTHEQFGMIPQSPEIQRQILQAELDSVEENLELLRREGKEISRAMEKGLIKRQQNLEAKLERIAFQIENRKDDTVDFRLMGIDHLYVDESHRFKNLTFTTRHDRVAGLGNAEGSQRALNMLFALRTIQDRTGKDLGATFLSGTTISNSLTELYLLFKYLRPNELERQGITTFDAWAAIFAKKSIDYEFSVTNEIVQKERFRYFIKVPELAAFYAEITDYRSAEDIGIDRPAKNEILHHIPPTSDQQEFIGKLVEFAKTGNGKILGREPLSEKEEKAKMLIATDYARKMSLDMRMIDPESYGDHIDNKASHVAKMVSEYYKKFEAHKGTQFIFSDLGTYKPGEWNPCSEIKRKLMEDYGIPSHEIRFIQEAKTDKARKTMIREMNEGKIRVLFGSTEMLGTGVNAQKRCVAIHHLDAPWRPSDLEQRDGRGIRKGNEIAKQYAGNKVDVIIYAVEKSLDAYKFGLLHNKQLFIRQLKNNSLGSRTIDEGSMDEKNGMNFSEYVAILSGNTELLEKARLEKKIASLESEKQAFMRGKSSSRYKLEDALMNVEKNNRFISRISQDMEAFSARVQYQPDGVTRLNPVLLDGLQGSTPKEVGLKLNEIADNARTHGAHERIGTLYGFDLLVKSETTVKDGFDLIQNRFFIKGAGDILYNYNHGIIASDPKTASLNFLNALDSMPKLRDRYQAENEKLQKDIPVLKEVVEGSWRKEPELKALKEELVRLDREIQLSLKPIEEQEGEEVTADKAVSLKPLNQLQVKRETSIAPDVSLPSTLAGVKEIMGDKLVISSVGGSMPKVEKREVVKGVRL</sequence>
<dbReference type="Gene3D" id="3.40.50.300">
    <property type="entry name" value="P-loop containing nucleotide triphosphate hydrolases"/>
    <property type="match status" value="2"/>
</dbReference>
<feature type="domain" description="Helicase C-terminal" evidence="4">
    <location>
        <begin position="1432"/>
        <end position="1611"/>
    </location>
</feature>
<dbReference type="Pfam" id="PF00271">
    <property type="entry name" value="Helicase_C"/>
    <property type="match status" value="1"/>
</dbReference>
<dbReference type="RefSeq" id="WP_131924954.1">
    <property type="nucleotide sequence ID" value="NZ_SLXB01000002.1"/>
</dbReference>
<reference evidence="5 6" key="1">
    <citation type="submission" date="2019-03" db="EMBL/GenBank/DDBJ databases">
        <title>Genomic Encyclopedia of Type Strains, Phase IV (KMG-IV): sequencing the most valuable type-strain genomes for metagenomic binning, comparative biology and taxonomic classification.</title>
        <authorList>
            <person name="Goeker M."/>
        </authorList>
    </citation>
    <scope>NUCLEOTIDE SEQUENCE [LARGE SCALE GENOMIC DNA]</scope>
    <source>
        <strain evidence="5 6">DSM 23917</strain>
    </source>
</reference>
<dbReference type="Proteomes" id="UP000295600">
    <property type="component" value="Unassembled WGS sequence"/>
</dbReference>
<evidence type="ECO:0000313" key="6">
    <source>
        <dbReference type="Proteomes" id="UP000295600"/>
    </source>
</evidence>
<evidence type="ECO:0000256" key="3">
    <source>
        <dbReference type="SAM" id="MobiDB-lite"/>
    </source>
</evidence>
<feature type="region of interest" description="Disordered" evidence="3">
    <location>
        <begin position="526"/>
        <end position="552"/>
    </location>
</feature>
<evidence type="ECO:0000259" key="4">
    <source>
        <dbReference type="PROSITE" id="PS51194"/>
    </source>
</evidence>
<feature type="region of interest" description="Disordered" evidence="3">
    <location>
        <begin position="454"/>
        <end position="482"/>
    </location>
</feature>
<feature type="compositionally biased region" description="Basic residues" evidence="3">
    <location>
        <begin position="529"/>
        <end position="540"/>
    </location>
</feature>
<dbReference type="SUPFAM" id="SSF53335">
    <property type="entry name" value="S-adenosyl-L-methionine-dependent methyltransferases"/>
    <property type="match status" value="1"/>
</dbReference>
<gene>
    <name evidence="5" type="ORF">EV202_10220</name>
</gene>
<dbReference type="InterPro" id="IPR001650">
    <property type="entry name" value="Helicase_C-like"/>
</dbReference>
<keyword evidence="2" id="KW-0175">Coiled coil</keyword>
<dbReference type="InterPro" id="IPR052933">
    <property type="entry name" value="DNA_Protect_Modify"/>
</dbReference>
<dbReference type="GO" id="GO:0008170">
    <property type="term" value="F:N-methyltransferase activity"/>
    <property type="evidence" value="ECO:0007669"/>
    <property type="project" value="InterPro"/>
</dbReference>
<comment type="similarity">
    <text evidence="1">Belongs to the N(4)/N(6)-methyltransferase family.</text>
</comment>
<evidence type="ECO:0000313" key="5">
    <source>
        <dbReference type="EMBL" id="TCO95921.1"/>
    </source>
</evidence>
<dbReference type="GO" id="GO:0032259">
    <property type="term" value="P:methylation"/>
    <property type="evidence" value="ECO:0007669"/>
    <property type="project" value="UniProtKB-KW"/>
</dbReference>
<keyword evidence="5" id="KW-0808">Transferase</keyword>
<dbReference type="PRINTS" id="PR00507">
    <property type="entry name" value="N12N6MTFRASE"/>
</dbReference>
<dbReference type="PANTHER" id="PTHR41313">
    <property type="entry name" value="ADENINE-SPECIFIC METHYLTRANSFERASE"/>
    <property type="match status" value="1"/>
</dbReference>
<dbReference type="GO" id="GO:0003677">
    <property type="term" value="F:DNA binding"/>
    <property type="evidence" value="ECO:0007669"/>
    <property type="project" value="InterPro"/>
</dbReference>
<name>A0A4R2LPJ5_9BACE</name>
<dbReference type="InterPro" id="IPR029063">
    <property type="entry name" value="SAM-dependent_MTases_sf"/>
</dbReference>
<dbReference type="InterPro" id="IPR003356">
    <property type="entry name" value="DNA_methylase_A-5"/>
</dbReference>
<proteinExistence type="inferred from homology"/>
<feature type="coiled-coil region" evidence="2">
    <location>
        <begin position="1135"/>
        <end position="1162"/>
    </location>
</feature>
<feature type="compositionally biased region" description="Polar residues" evidence="3">
    <location>
        <begin position="472"/>
        <end position="481"/>
    </location>
</feature>
<evidence type="ECO:0000256" key="1">
    <source>
        <dbReference type="ARBA" id="ARBA00006594"/>
    </source>
</evidence>
<dbReference type="Gene3D" id="3.40.50.150">
    <property type="entry name" value="Vaccinia Virus protein VP39"/>
    <property type="match status" value="1"/>
</dbReference>
<dbReference type="InterPro" id="IPR027417">
    <property type="entry name" value="P-loop_NTPase"/>
</dbReference>
<organism evidence="5 6">
    <name type="scientific">Prevotella heparinolytica</name>
    <dbReference type="NCBI Taxonomy" id="28113"/>
    <lineage>
        <taxon>Bacteria</taxon>
        <taxon>Pseudomonadati</taxon>
        <taxon>Bacteroidota</taxon>
        <taxon>Bacteroidia</taxon>
        <taxon>Bacteroidales</taxon>
        <taxon>Bacteroidaceae</taxon>
        <taxon>Bacteroides</taxon>
    </lineage>
</organism>
<dbReference type="Pfam" id="PF02384">
    <property type="entry name" value="N6_Mtase"/>
    <property type="match status" value="1"/>
</dbReference>
<protein>
    <submittedName>
        <fullName evidence="5">N12 class adenine-specific DNA methylase</fullName>
    </submittedName>
</protein>
<keyword evidence="5" id="KW-0489">Methyltransferase</keyword>
<dbReference type="PROSITE" id="PS51194">
    <property type="entry name" value="HELICASE_CTER"/>
    <property type="match status" value="1"/>
</dbReference>
<accession>A0A4R2LPJ5</accession>
<dbReference type="EMBL" id="SLXB01000002">
    <property type="protein sequence ID" value="TCO95921.1"/>
    <property type="molecule type" value="Genomic_DNA"/>
</dbReference>
<comment type="caution">
    <text evidence="5">The sequence shown here is derived from an EMBL/GenBank/DDBJ whole genome shotgun (WGS) entry which is preliminary data.</text>
</comment>